<protein>
    <submittedName>
        <fullName evidence="1">Uncharacterized protein</fullName>
    </submittedName>
</protein>
<evidence type="ECO:0000313" key="2">
    <source>
        <dbReference type="Proteomes" id="UP000054538"/>
    </source>
</evidence>
<gene>
    <name evidence="1" type="ORF">PAXRUDRAFT_262107</name>
</gene>
<dbReference type="HOGENOM" id="CLU_2794655_0_0_1"/>
<name>A0A0D0DFF2_9AGAM</name>
<organism evidence="1 2">
    <name type="scientific">Paxillus rubicundulus Ve08.2h10</name>
    <dbReference type="NCBI Taxonomy" id="930991"/>
    <lineage>
        <taxon>Eukaryota</taxon>
        <taxon>Fungi</taxon>
        <taxon>Dikarya</taxon>
        <taxon>Basidiomycota</taxon>
        <taxon>Agaricomycotina</taxon>
        <taxon>Agaricomycetes</taxon>
        <taxon>Agaricomycetidae</taxon>
        <taxon>Boletales</taxon>
        <taxon>Paxilineae</taxon>
        <taxon>Paxillaceae</taxon>
        <taxon>Paxillus</taxon>
    </lineage>
</organism>
<keyword evidence="2" id="KW-1185">Reference proteome</keyword>
<evidence type="ECO:0000313" key="1">
    <source>
        <dbReference type="EMBL" id="KIK79809.1"/>
    </source>
</evidence>
<dbReference type="EMBL" id="KN826178">
    <property type="protein sequence ID" value="KIK79809.1"/>
    <property type="molecule type" value="Genomic_DNA"/>
</dbReference>
<sequence>MDGLAGDNMLGDDDSYWDEIDEIDLEGFISGLTADKGLSSSAQDRHCRWHVAIIMIISKIHVPRMPVP</sequence>
<proteinExistence type="predicted"/>
<dbReference type="AlphaFoldDB" id="A0A0D0DFF2"/>
<dbReference type="InParanoid" id="A0A0D0DFF2"/>
<reference evidence="2" key="2">
    <citation type="submission" date="2015-01" db="EMBL/GenBank/DDBJ databases">
        <title>Evolutionary Origins and Diversification of the Mycorrhizal Mutualists.</title>
        <authorList>
            <consortium name="DOE Joint Genome Institute"/>
            <consortium name="Mycorrhizal Genomics Consortium"/>
            <person name="Kohler A."/>
            <person name="Kuo A."/>
            <person name="Nagy L.G."/>
            <person name="Floudas D."/>
            <person name="Copeland A."/>
            <person name="Barry K.W."/>
            <person name="Cichocki N."/>
            <person name="Veneault-Fourrey C."/>
            <person name="LaButti K."/>
            <person name="Lindquist E.A."/>
            <person name="Lipzen A."/>
            <person name="Lundell T."/>
            <person name="Morin E."/>
            <person name="Murat C."/>
            <person name="Riley R."/>
            <person name="Ohm R."/>
            <person name="Sun H."/>
            <person name="Tunlid A."/>
            <person name="Henrissat B."/>
            <person name="Grigoriev I.V."/>
            <person name="Hibbett D.S."/>
            <person name="Martin F."/>
        </authorList>
    </citation>
    <scope>NUCLEOTIDE SEQUENCE [LARGE SCALE GENOMIC DNA]</scope>
    <source>
        <strain evidence="2">Ve08.2h10</strain>
    </source>
</reference>
<reference evidence="1 2" key="1">
    <citation type="submission" date="2014-04" db="EMBL/GenBank/DDBJ databases">
        <authorList>
            <consortium name="DOE Joint Genome Institute"/>
            <person name="Kuo A."/>
            <person name="Kohler A."/>
            <person name="Jargeat P."/>
            <person name="Nagy L.G."/>
            <person name="Floudas D."/>
            <person name="Copeland A."/>
            <person name="Barry K.W."/>
            <person name="Cichocki N."/>
            <person name="Veneault-Fourrey C."/>
            <person name="LaButti K."/>
            <person name="Lindquist E.A."/>
            <person name="Lipzen A."/>
            <person name="Lundell T."/>
            <person name="Morin E."/>
            <person name="Murat C."/>
            <person name="Sun H."/>
            <person name="Tunlid A."/>
            <person name="Henrissat B."/>
            <person name="Grigoriev I.V."/>
            <person name="Hibbett D.S."/>
            <person name="Martin F."/>
            <person name="Nordberg H.P."/>
            <person name="Cantor M.N."/>
            <person name="Hua S.X."/>
        </authorList>
    </citation>
    <scope>NUCLEOTIDE SEQUENCE [LARGE SCALE GENOMIC DNA]</scope>
    <source>
        <strain evidence="1 2">Ve08.2h10</strain>
    </source>
</reference>
<dbReference type="Proteomes" id="UP000054538">
    <property type="component" value="Unassembled WGS sequence"/>
</dbReference>
<accession>A0A0D0DFF2</accession>